<name>A0ABQ8GQ46_9PEZI</name>
<feature type="region of interest" description="Disordered" evidence="1">
    <location>
        <begin position="175"/>
        <end position="256"/>
    </location>
</feature>
<dbReference type="Proteomes" id="UP000774617">
    <property type="component" value="Unassembled WGS sequence"/>
</dbReference>
<organism evidence="2 3">
    <name type="scientific">Macrophomina phaseolina</name>
    <dbReference type="NCBI Taxonomy" id="35725"/>
    <lineage>
        <taxon>Eukaryota</taxon>
        <taxon>Fungi</taxon>
        <taxon>Dikarya</taxon>
        <taxon>Ascomycota</taxon>
        <taxon>Pezizomycotina</taxon>
        <taxon>Dothideomycetes</taxon>
        <taxon>Dothideomycetes incertae sedis</taxon>
        <taxon>Botryosphaeriales</taxon>
        <taxon>Botryosphaeriaceae</taxon>
        <taxon>Macrophomina</taxon>
    </lineage>
</organism>
<proteinExistence type="predicted"/>
<feature type="compositionally biased region" description="Polar residues" evidence="1">
    <location>
        <begin position="181"/>
        <end position="192"/>
    </location>
</feature>
<feature type="compositionally biased region" description="Basic residues" evidence="1">
    <location>
        <begin position="1"/>
        <end position="10"/>
    </location>
</feature>
<reference evidence="2 3" key="1">
    <citation type="journal article" date="2021" name="Nat. Commun.">
        <title>Genetic determinants of endophytism in the Arabidopsis root mycobiome.</title>
        <authorList>
            <person name="Mesny F."/>
            <person name="Miyauchi S."/>
            <person name="Thiergart T."/>
            <person name="Pickel B."/>
            <person name="Atanasova L."/>
            <person name="Karlsson M."/>
            <person name="Huettel B."/>
            <person name="Barry K.W."/>
            <person name="Haridas S."/>
            <person name="Chen C."/>
            <person name="Bauer D."/>
            <person name="Andreopoulos W."/>
            <person name="Pangilinan J."/>
            <person name="LaButti K."/>
            <person name="Riley R."/>
            <person name="Lipzen A."/>
            <person name="Clum A."/>
            <person name="Drula E."/>
            <person name="Henrissat B."/>
            <person name="Kohler A."/>
            <person name="Grigoriev I.V."/>
            <person name="Martin F.M."/>
            <person name="Hacquard S."/>
        </authorList>
    </citation>
    <scope>NUCLEOTIDE SEQUENCE [LARGE SCALE GENOMIC DNA]</scope>
    <source>
        <strain evidence="2 3">MPI-SDFR-AT-0080</strain>
    </source>
</reference>
<sequence length="256" mass="28244">MAETRKRKRQPSPDLTEEPGKRRVASVFDAVAGRINSNGFIPSNLVMPDSQSAEWKLQRHRHLSPEDDSIPVSFDPLAPDDTLFRTKNAPIRYEEDDIYFAHRYLASHQILPDSDLLKALHAYTSDFYSASFGDQARRDWRSMDETALLALGILIEEAAVDILGETGDLAFVEGEDDGPSSMPQAWTGSAWTRSVIKRGPPRPGNKSKKITTNASEDMPSVGDGAASDAQTNHEAQPQEADSMSDSGDNLDRSEPE</sequence>
<evidence type="ECO:0000313" key="2">
    <source>
        <dbReference type="EMBL" id="KAH7062304.1"/>
    </source>
</evidence>
<keyword evidence="3" id="KW-1185">Reference proteome</keyword>
<dbReference type="PANTHER" id="PTHR28054">
    <property type="entry name" value="RNA POLYMERASE I-SPECIFIC TRANSCRIPTION INITIATION FACTOR RRN10"/>
    <property type="match status" value="1"/>
</dbReference>
<evidence type="ECO:0000256" key="1">
    <source>
        <dbReference type="SAM" id="MobiDB-lite"/>
    </source>
</evidence>
<accession>A0ABQ8GQ46</accession>
<dbReference type="EMBL" id="JAGTJR010000003">
    <property type="protein sequence ID" value="KAH7062304.1"/>
    <property type="molecule type" value="Genomic_DNA"/>
</dbReference>
<protein>
    <submittedName>
        <fullName evidence="2">Uncharacterized protein</fullName>
    </submittedName>
</protein>
<comment type="caution">
    <text evidence="2">The sequence shown here is derived from an EMBL/GenBank/DDBJ whole genome shotgun (WGS) entry which is preliminary data.</text>
</comment>
<feature type="compositionally biased region" description="Polar residues" evidence="1">
    <location>
        <begin position="228"/>
        <end position="247"/>
    </location>
</feature>
<dbReference type="PANTHER" id="PTHR28054:SF1">
    <property type="entry name" value="RNA POLYMERASE I-SPECIFIC TRANSCRIPTION INITIATION FACTOR RRN10"/>
    <property type="match status" value="1"/>
</dbReference>
<feature type="compositionally biased region" description="Basic residues" evidence="1">
    <location>
        <begin position="195"/>
        <end position="209"/>
    </location>
</feature>
<evidence type="ECO:0000313" key="3">
    <source>
        <dbReference type="Proteomes" id="UP000774617"/>
    </source>
</evidence>
<gene>
    <name evidence="2" type="ORF">B0J12DRAFT_233788</name>
</gene>
<feature type="region of interest" description="Disordered" evidence="1">
    <location>
        <begin position="1"/>
        <end position="22"/>
    </location>
</feature>
<dbReference type="InterPro" id="IPR022793">
    <property type="entry name" value="Rrn10"/>
</dbReference>